<organism evidence="2 3">
    <name type="scientific">Solirubrobacter pauli</name>
    <dbReference type="NCBI Taxonomy" id="166793"/>
    <lineage>
        <taxon>Bacteria</taxon>
        <taxon>Bacillati</taxon>
        <taxon>Actinomycetota</taxon>
        <taxon>Thermoleophilia</taxon>
        <taxon>Solirubrobacterales</taxon>
        <taxon>Solirubrobacteraceae</taxon>
        <taxon>Solirubrobacter</taxon>
    </lineage>
</organism>
<dbReference type="InterPro" id="IPR032710">
    <property type="entry name" value="NTF2-like_dom_sf"/>
</dbReference>
<reference evidence="2 3" key="1">
    <citation type="submission" date="2018-10" db="EMBL/GenBank/DDBJ databases">
        <title>Genomic Encyclopedia of Archaeal and Bacterial Type Strains, Phase II (KMG-II): from individual species to whole genera.</title>
        <authorList>
            <person name="Goeker M."/>
        </authorList>
    </citation>
    <scope>NUCLEOTIDE SEQUENCE [LARGE SCALE GENOMIC DNA]</scope>
    <source>
        <strain evidence="2 3">DSM 14954</strain>
    </source>
</reference>
<dbReference type="RefSeq" id="WP_121257552.1">
    <property type="nucleotide sequence ID" value="NZ_RBIL01000002.1"/>
</dbReference>
<sequence>MKRLLLLCVGWLVFYVVLDGVLDAVDAPWWASVVPALVAVAGSMAYYRLLRPRRAREHLLKQVDPSAGPPPGATAVHVPLIEHLSALSNAKDYDALRSLLSDEFAIVAGRFILEAEDYIRSLKATDRYEPGTHTTDEVVVHPDEPDVVWVRLTASRKPRLGPAYVSTSWTRVTVSPDRRRVLSIAHAGVTQVA</sequence>
<keyword evidence="3" id="KW-1185">Reference proteome</keyword>
<proteinExistence type="predicted"/>
<gene>
    <name evidence="2" type="ORF">C8N24_6266</name>
</gene>
<keyword evidence="1" id="KW-1133">Transmembrane helix</keyword>
<keyword evidence="1" id="KW-0812">Transmembrane</keyword>
<dbReference type="SUPFAM" id="SSF54427">
    <property type="entry name" value="NTF2-like"/>
    <property type="match status" value="1"/>
</dbReference>
<dbReference type="EMBL" id="RBIL01000002">
    <property type="protein sequence ID" value="RKQ88224.1"/>
    <property type="molecule type" value="Genomic_DNA"/>
</dbReference>
<comment type="caution">
    <text evidence="2">The sequence shown here is derived from an EMBL/GenBank/DDBJ whole genome shotgun (WGS) entry which is preliminary data.</text>
</comment>
<name>A0A660L4V0_9ACTN</name>
<evidence type="ECO:0000256" key="1">
    <source>
        <dbReference type="SAM" id="Phobius"/>
    </source>
</evidence>
<keyword evidence="1" id="KW-0472">Membrane</keyword>
<evidence type="ECO:0000313" key="3">
    <source>
        <dbReference type="Proteomes" id="UP000278962"/>
    </source>
</evidence>
<evidence type="ECO:0000313" key="2">
    <source>
        <dbReference type="EMBL" id="RKQ88224.1"/>
    </source>
</evidence>
<accession>A0A660L4V0</accession>
<dbReference type="Proteomes" id="UP000278962">
    <property type="component" value="Unassembled WGS sequence"/>
</dbReference>
<dbReference type="AlphaFoldDB" id="A0A660L4V0"/>
<evidence type="ECO:0008006" key="4">
    <source>
        <dbReference type="Google" id="ProtNLM"/>
    </source>
</evidence>
<protein>
    <recommendedName>
        <fullName evidence="4">DUF4440 domain-containing protein</fullName>
    </recommendedName>
</protein>
<feature type="transmembrane region" description="Helical" evidence="1">
    <location>
        <begin position="29"/>
        <end position="47"/>
    </location>
</feature>